<reference evidence="7" key="1">
    <citation type="submission" date="2020-07" db="EMBL/GenBank/DDBJ databases">
        <title>Draft Genome Sequence of a Deep-Sea Yeast, Naganishia (Cryptococcus) liquefaciens strain N6.</title>
        <authorList>
            <person name="Han Y.W."/>
            <person name="Kajitani R."/>
            <person name="Morimoto H."/>
            <person name="Parhat M."/>
            <person name="Tsubouchi H."/>
            <person name="Bakenova O."/>
            <person name="Ogata M."/>
            <person name="Argunhan B."/>
            <person name="Aoki R."/>
            <person name="Kajiwara S."/>
            <person name="Itoh T."/>
            <person name="Iwasaki H."/>
        </authorList>
    </citation>
    <scope>NUCLEOTIDE SEQUENCE</scope>
    <source>
        <strain evidence="7">N6</strain>
    </source>
</reference>
<feature type="transmembrane region" description="Helical" evidence="6">
    <location>
        <begin position="237"/>
        <end position="261"/>
    </location>
</feature>
<organism evidence="7 8">
    <name type="scientific">Naganishia liquefaciens</name>
    <dbReference type="NCBI Taxonomy" id="104408"/>
    <lineage>
        <taxon>Eukaryota</taxon>
        <taxon>Fungi</taxon>
        <taxon>Dikarya</taxon>
        <taxon>Basidiomycota</taxon>
        <taxon>Agaricomycotina</taxon>
        <taxon>Tremellomycetes</taxon>
        <taxon>Filobasidiales</taxon>
        <taxon>Filobasidiaceae</taxon>
        <taxon>Naganishia</taxon>
    </lineage>
</organism>
<name>A0A8H3TQP9_9TREE</name>
<evidence type="ECO:0000256" key="5">
    <source>
        <dbReference type="ARBA" id="ARBA00023136"/>
    </source>
</evidence>
<comment type="similarity">
    <text evidence="2">Belongs to the TMCO4 family.</text>
</comment>
<dbReference type="InterPro" id="IPR007941">
    <property type="entry name" value="DUF726"/>
</dbReference>
<dbReference type="InterPro" id="IPR029058">
    <property type="entry name" value="AB_hydrolase_fold"/>
</dbReference>
<dbReference type="AlphaFoldDB" id="A0A8H3TQP9"/>
<keyword evidence="8" id="KW-1185">Reference proteome</keyword>
<sequence length="601" mass="64576">MASLISSIKAHAHPASSQSHADPLASLPTPPTLPPQLRLLVALATIAATTDNPLYAALPQHETEAWRSAGSEWAVAVRRMLQIDEAALPSFVSRTQVSAAAEGHWADMEASEREAEKEKIVRLLVIASIFQPPIKGEDVATVDIPESASTNQEKIQVPKAETVPTLSYTPPARQFIYTTLTSLHIPSTPFLPTIEKSLAASLYTTLQQVRAADVDAAREKQAEGWGGSTGRWIATGVGAVVGGVAIGLTGGLAAPAIAALVPSFMTFGLLTSATAPVVIGSVFGLAGGGLTSKRVRERWRGVAEFEFVDVKIGSVARRASIEKVEGEKGDESAAPSLIATIVVPGLLTKSRTEAVETWRDRIVPSSPLQDGRDVFVLNYETEHMLQTGKAIDNWVTSKLKGYVKKEVIKRTVLSAYFMAVSLPMSVYNMASLGLDNTWVQSQDKAIKAGRLLGEVLEKRVQGQRPVILIGSSLGALTILHALLYLASRTDKKAPLPQIVDSAFLISLPSAPSTEEWASCRQVVARRLVNGWCEKDLVLAGIVRLHEVLSRAVTLQNGVHVAGLRAVNQPGVEDVDLSEVIEGHLDIQRQMNEVLKVIKIDE</sequence>
<dbReference type="Pfam" id="PF05277">
    <property type="entry name" value="DUF726"/>
    <property type="match status" value="1"/>
</dbReference>
<evidence type="ECO:0008006" key="9">
    <source>
        <dbReference type="Google" id="ProtNLM"/>
    </source>
</evidence>
<protein>
    <recommendedName>
        <fullName evidence="9">DUF726 domain-containing protein</fullName>
    </recommendedName>
</protein>
<evidence type="ECO:0000313" key="7">
    <source>
        <dbReference type="EMBL" id="GHJ85206.1"/>
    </source>
</evidence>
<keyword evidence="4 6" id="KW-1133">Transmembrane helix</keyword>
<dbReference type="PANTHER" id="PTHR17920:SF23">
    <property type="entry name" value="DUF726-DOMAIN-CONTAINING PROTEIN"/>
    <property type="match status" value="1"/>
</dbReference>
<feature type="transmembrane region" description="Helical" evidence="6">
    <location>
        <begin position="267"/>
        <end position="290"/>
    </location>
</feature>
<dbReference type="PANTHER" id="PTHR17920">
    <property type="entry name" value="TRANSMEMBRANE AND COILED-COIL DOMAIN-CONTAINING PROTEIN 4 TMCO4"/>
    <property type="match status" value="1"/>
</dbReference>
<accession>A0A8H3TQP9</accession>
<dbReference type="EMBL" id="BLZA01000011">
    <property type="protein sequence ID" value="GHJ85206.1"/>
    <property type="molecule type" value="Genomic_DNA"/>
</dbReference>
<comment type="subcellular location">
    <subcellularLocation>
        <location evidence="1">Membrane</location>
        <topology evidence="1">Multi-pass membrane protein</topology>
    </subcellularLocation>
</comment>
<dbReference type="OrthoDB" id="277931at2759"/>
<proteinExistence type="inferred from homology"/>
<evidence type="ECO:0000256" key="3">
    <source>
        <dbReference type="ARBA" id="ARBA00022692"/>
    </source>
</evidence>
<feature type="transmembrane region" description="Helical" evidence="6">
    <location>
        <begin position="466"/>
        <end position="486"/>
    </location>
</feature>
<dbReference type="Proteomes" id="UP000620104">
    <property type="component" value="Unassembled WGS sequence"/>
</dbReference>
<evidence type="ECO:0000256" key="2">
    <source>
        <dbReference type="ARBA" id="ARBA00009824"/>
    </source>
</evidence>
<evidence type="ECO:0000256" key="1">
    <source>
        <dbReference type="ARBA" id="ARBA00004141"/>
    </source>
</evidence>
<keyword evidence="5 6" id="KW-0472">Membrane</keyword>
<dbReference type="SUPFAM" id="SSF53474">
    <property type="entry name" value="alpha/beta-Hydrolases"/>
    <property type="match status" value="1"/>
</dbReference>
<evidence type="ECO:0000256" key="4">
    <source>
        <dbReference type="ARBA" id="ARBA00022989"/>
    </source>
</evidence>
<comment type="caution">
    <text evidence="7">The sequence shown here is derived from an EMBL/GenBank/DDBJ whole genome shotgun (WGS) entry which is preliminary data.</text>
</comment>
<feature type="transmembrane region" description="Helical" evidence="6">
    <location>
        <begin position="407"/>
        <end position="427"/>
    </location>
</feature>
<keyword evidence="3 6" id="KW-0812">Transmembrane</keyword>
<evidence type="ECO:0000313" key="8">
    <source>
        <dbReference type="Proteomes" id="UP000620104"/>
    </source>
</evidence>
<dbReference type="GO" id="GO:0016020">
    <property type="term" value="C:membrane"/>
    <property type="evidence" value="ECO:0007669"/>
    <property type="project" value="UniProtKB-SubCell"/>
</dbReference>
<gene>
    <name evidence="7" type="ORF">NliqN6_1608</name>
</gene>
<evidence type="ECO:0000256" key="6">
    <source>
        <dbReference type="SAM" id="Phobius"/>
    </source>
</evidence>